<dbReference type="Pfam" id="PF12937">
    <property type="entry name" value="F-box-like"/>
    <property type="match status" value="1"/>
</dbReference>
<organism evidence="3 4">
    <name type="scientific">Calocera cornea HHB12733</name>
    <dbReference type="NCBI Taxonomy" id="1353952"/>
    <lineage>
        <taxon>Eukaryota</taxon>
        <taxon>Fungi</taxon>
        <taxon>Dikarya</taxon>
        <taxon>Basidiomycota</taxon>
        <taxon>Agaricomycotina</taxon>
        <taxon>Dacrymycetes</taxon>
        <taxon>Dacrymycetales</taxon>
        <taxon>Dacrymycetaceae</taxon>
        <taxon>Calocera</taxon>
    </lineage>
</organism>
<feature type="region of interest" description="Disordered" evidence="1">
    <location>
        <begin position="320"/>
        <end position="357"/>
    </location>
</feature>
<evidence type="ECO:0000313" key="3">
    <source>
        <dbReference type="EMBL" id="KZT54076.1"/>
    </source>
</evidence>
<feature type="compositionally biased region" description="Polar residues" evidence="1">
    <location>
        <begin position="1"/>
        <end position="14"/>
    </location>
</feature>
<gene>
    <name evidence="3" type="ORF">CALCODRAFT_500310</name>
</gene>
<dbReference type="InterPro" id="IPR001810">
    <property type="entry name" value="F-box_dom"/>
</dbReference>
<feature type="compositionally biased region" description="Gly residues" evidence="1">
    <location>
        <begin position="344"/>
        <end position="355"/>
    </location>
</feature>
<dbReference type="InterPro" id="IPR036047">
    <property type="entry name" value="F-box-like_dom_sf"/>
</dbReference>
<evidence type="ECO:0000313" key="4">
    <source>
        <dbReference type="Proteomes" id="UP000076842"/>
    </source>
</evidence>
<feature type="compositionally biased region" description="Low complexity" evidence="1">
    <location>
        <begin position="22"/>
        <end position="43"/>
    </location>
</feature>
<evidence type="ECO:0000259" key="2">
    <source>
        <dbReference type="PROSITE" id="PS50181"/>
    </source>
</evidence>
<feature type="region of interest" description="Disordered" evidence="1">
    <location>
        <begin position="1"/>
        <end position="54"/>
    </location>
</feature>
<proteinExistence type="predicted"/>
<accession>A0A165E4B7</accession>
<dbReference type="InParanoid" id="A0A165E4B7"/>
<keyword evidence="4" id="KW-1185">Reference proteome</keyword>
<name>A0A165E4B7_9BASI</name>
<reference evidence="3 4" key="1">
    <citation type="journal article" date="2016" name="Mol. Biol. Evol.">
        <title>Comparative Genomics of Early-Diverging Mushroom-Forming Fungi Provides Insights into the Origins of Lignocellulose Decay Capabilities.</title>
        <authorList>
            <person name="Nagy L.G."/>
            <person name="Riley R."/>
            <person name="Tritt A."/>
            <person name="Adam C."/>
            <person name="Daum C."/>
            <person name="Floudas D."/>
            <person name="Sun H."/>
            <person name="Yadav J.S."/>
            <person name="Pangilinan J."/>
            <person name="Larsson K.H."/>
            <person name="Matsuura K."/>
            <person name="Barry K."/>
            <person name="Labutti K."/>
            <person name="Kuo R."/>
            <person name="Ohm R.A."/>
            <person name="Bhattacharya S.S."/>
            <person name="Shirouzu T."/>
            <person name="Yoshinaga Y."/>
            <person name="Martin F.M."/>
            <person name="Grigoriev I.V."/>
            <person name="Hibbett D.S."/>
        </authorList>
    </citation>
    <scope>NUCLEOTIDE SEQUENCE [LARGE SCALE GENOMIC DNA]</scope>
    <source>
        <strain evidence="3 4">HHB12733</strain>
    </source>
</reference>
<feature type="domain" description="F-box" evidence="2">
    <location>
        <begin position="50"/>
        <end position="111"/>
    </location>
</feature>
<feature type="compositionally biased region" description="Acidic residues" evidence="1">
    <location>
        <begin position="320"/>
        <end position="330"/>
    </location>
</feature>
<evidence type="ECO:0000256" key="1">
    <source>
        <dbReference type="SAM" id="MobiDB-lite"/>
    </source>
</evidence>
<sequence length="665" mass="73976">MAASTSIRRNSGIPTPTPTPMPSALALPRASPSPSSNPSSSPSHTRKRAPTPTPTLPNELLSIILSFLLSLDDLLAVALASRHLYSLVLPLHLHHRSLRCRFRDDQLWKELAASPARCAAIHRLAVLDRAGDRAEYRVDWTRRERYYDRWPPGEVPGNVAPHADDPLAAIHHGSDALNKLAPSLTGLRNLTMYLPAMCFVKMRDFFREVGGRLEGCHLRVSFMHPAVTPEHRAQSALVADAMSSRLRHFSLKIEEYRSDVIERVLRSFARLLRRCDDLENLCIEVENGASTSYQCAELWRARWLKLLTLDLSGLRMEEADELDGESDADAEGSHSHSHSLAHAGLGGASSSGAGTGMDPEQPNIEQFFLALHSLQALRLDCYAPRTPTIRPDSMPSLQAVGLLGSSLEVQWAMLPTLVSPLSDGSYRPIDSLQWDLKYYPFADSRSGTVFRLFCHHLAKAARLRQTMLVRSAYGTESFPWVREFGKAVPGIRHLVIDPDGIMSFDTWLELLAAYPCLITLNPTNNGIHQPFLKPFSSHLASLALSAPGMGIEAYDEGLMGSHAHSELGMSMSMSMGVDAQQEDRREQEMLYKLSGVCPELRHVDGWVREDLPEEAVALSAEGTSDTARGCDPSPKRYIWKKRADTSRPCERDCCRLRPPYVRERT</sequence>
<dbReference type="OrthoDB" id="10344055at2759"/>
<dbReference type="SUPFAM" id="SSF81383">
    <property type="entry name" value="F-box domain"/>
    <property type="match status" value="1"/>
</dbReference>
<dbReference type="EMBL" id="KV424022">
    <property type="protein sequence ID" value="KZT54076.1"/>
    <property type="molecule type" value="Genomic_DNA"/>
</dbReference>
<dbReference type="AlphaFoldDB" id="A0A165E4B7"/>
<dbReference type="Proteomes" id="UP000076842">
    <property type="component" value="Unassembled WGS sequence"/>
</dbReference>
<protein>
    <recommendedName>
        <fullName evidence="2">F-box domain-containing protein</fullName>
    </recommendedName>
</protein>
<dbReference type="PROSITE" id="PS50181">
    <property type="entry name" value="FBOX"/>
    <property type="match status" value="1"/>
</dbReference>